<dbReference type="SMART" id="SM01157">
    <property type="entry name" value="DUF1719"/>
    <property type="match status" value="1"/>
</dbReference>
<evidence type="ECO:0000313" key="3">
    <source>
        <dbReference type="Proteomes" id="UP001341281"/>
    </source>
</evidence>
<organism evidence="2 3">
    <name type="scientific">Paspalum notatum var. saurae</name>
    <dbReference type="NCBI Taxonomy" id="547442"/>
    <lineage>
        <taxon>Eukaryota</taxon>
        <taxon>Viridiplantae</taxon>
        <taxon>Streptophyta</taxon>
        <taxon>Embryophyta</taxon>
        <taxon>Tracheophyta</taxon>
        <taxon>Spermatophyta</taxon>
        <taxon>Magnoliopsida</taxon>
        <taxon>Liliopsida</taxon>
        <taxon>Poales</taxon>
        <taxon>Poaceae</taxon>
        <taxon>PACMAD clade</taxon>
        <taxon>Panicoideae</taxon>
        <taxon>Andropogonodae</taxon>
        <taxon>Paspaleae</taxon>
        <taxon>Paspalinae</taxon>
        <taxon>Paspalum</taxon>
    </lineage>
</organism>
<accession>A0AAQ3X9K6</accession>
<feature type="region of interest" description="Disordered" evidence="1">
    <location>
        <begin position="34"/>
        <end position="53"/>
    </location>
</feature>
<evidence type="ECO:0000313" key="2">
    <source>
        <dbReference type="EMBL" id="WVZ90823.1"/>
    </source>
</evidence>
<name>A0AAQ3X9K6_PASNO</name>
<dbReference type="Proteomes" id="UP001341281">
    <property type="component" value="Chromosome 08"/>
</dbReference>
<feature type="compositionally biased region" description="Pro residues" evidence="1">
    <location>
        <begin position="40"/>
        <end position="49"/>
    </location>
</feature>
<dbReference type="AlphaFoldDB" id="A0AAQ3X9K6"/>
<dbReference type="InterPro" id="IPR013181">
    <property type="entry name" value="DUF1719"/>
</dbReference>
<reference evidence="2 3" key="1">
    <citation type="submission" date="2024-02" db="EMBL/GenBank/DDBJ databases">
        <title>High-quality chromosome-scale genome assembly of Pensacola bahiagrass (Paspalum notatum Flugge var. saurae).</title>
        <authorList>
            <person name="Vega J.M."/>
            <person name="Podio M."/>
            <person name="Orjuela J."/>
            <person name="Siena L.A."/>
            <person name="Pessino S.C."/>
            <person name="Combes M.C."/>
            <person name="Mariac C."/>
            <person name="Albertini E."/>
            <person name="Pupilli F."/>
            <person name="Ortiz J.P.A."/>
            <person name="Leblanc O."/>
        </authorList>
    </citation>
    <scope>NUCLEOTIDE SEQUENCE [LARGE SCALE GENOMIC DNA]</scope>
    <source>
        <strain evidence="2">R1</strain>
        <tissue evidence="2">Leaf</tissue>
    </source>
</reference>
<protein>
    <submittedName>
        <fullName evidence="2">Uncharacterized protein</fullName>
    </submittedName>
</protein>
<gene>
    <name evidence="2" type="ORF">U9M48_037083</name>
</gene>
<dbReference type="PANTHER" id="PTHR33377:SF67">
    <property type="match status" value="1"/>
</dbReference>
<proteinExistence type="predicted"/>
<keyword evidence="3" id="KW-1185">Reference proteome</keyword>
<evidence type="ECO:0000256" key="1">
    <source>
        <dbReference type="SAM" id="MobiDB-lite"/>
    </source>
</evidence>
<sequence>MADSISIAGITGAVASAVAQEVMGRAVSFMLGAKPRVEEPPPPPPPPPFNQGHEAERLKMALCQLASALECTGKVPITDASLLDHRKTFKLAYAEGSLLLDKHLRRLQAGGRNGVQRGDGEDDDEGTGGRVPKRRRWIAAAKKLLTGAAISPSSSAGLSACAVRRFEWLADCAGSFVRDVESGCALRHFTFCSPLVRHLLAGRHLRYEARPRRRGGAGGAGRGVETVVEYHYRSAEAPERSFLLQFVLRLSESTDLFGTAIRCLQAMSEMGLANVGGTAVGELALLAGLHDVCLSTAPPWLHVDEGEYMRTSHAFRRDPVCCRGNNGGGHGASFAASSSEMSRIFPEQIIVFTFWCCIPAAALECSSRSTREEGDGRAGVATGGYLKMAVLFLPHACQAQEEEEEEEQGSWALDVVEDNLILGDVCIQQAAEMLRSKAPKCFARQPEMTLYAVGWGSNHGSAMFMGEKPSAAGDGDSGCAAQNLLQPFPPPLPPPACHKHMEEKMLQPVTGYGNQVEPRRSARIGAV</sequence>
<feature type="region of interest" description="Disordered" evidence="1">
    <location>
        <begin position="111"/>
        <end position="131"/>
    </location>
</feature>
<dbReference type="Pfam" id="PF08224">
    <property type="entry name" value="DUF1719"/>
    <property type="match status" value="1"/>
</dbReference>
<dbReference type="PANTHER" id="PTHR33377">
    <property type="entry name" value="OS10G0134700 PROTEIN-RELATED"/>
    <property type="match status" value="1"/>
</dbReference>
<dbReference type="EMBL" id="CP144752">
    <property type="protein sequence ID" value="WVZ90823.1"/>
    <property type="molecule type" value="Genomic_DNA"/>
</dbReference>